<feature type="transmembrane region" description="Helical" evidence="9">
    <location>
        <begin position="36"/>
        <end position="55"/>
    </location>
</feature>
<dbReference type="InterPro" id="IPR050297">
    <property type="entry name" value="LipidA_mod_glycosyltrf_83"/>
</dbReference>
<evidence type="ECO:0000256" key="9">
    <source>
        <dbReference type="SAM" id="Phobius"/>
    </source>
</evidence>
<comment type="subcellular location">
    <subcellularLocation>
        <location evidence="1">Cell membrane</location>
        <topology evidence="1">Multi-pass membrane protein</topology>
    </subcellularLocation>
</comment>
<sequence length="567" mass="60305">MNSTTDDTANGLDPAAPGRANAFTDGVPGLGRESHAWFALALVAGLVVSVTYVATHDYPAYGSGLYLEIAEQIRTGGYALPTSIPYYDGGVPFAYPPLQFYAVALLTDLGVSGTTLSLVLPAVVTVLYLVPYYGIALELLPTRRQAGVATAILAVAPPVLQWHLSAGGIVRASAFFLSLCGVYVGARLFRRGTRRPLWVGSGVICFGLTVLSHPTYTVFFGVSWLVLYAMLDRTLPGVLSGAAVALGGLVLAAPWWANVVTTHGVGAFVGAAGSHSGIAGGVGRLLDQFVYPLDPTVVTVFFLASFAAAGVLVSRRTFTLPLWLFVCAYVIGKERFQFVAGAMMISTVLFGVVVPRLTDGVRGSLDNRQLMASSLVVVLVVGTSLGGFYAASGLGAAHHGSPSLPSFMDDDDREAMEWARNDTDANASFVVLSDAAEWFPHHAKRTMLVGPWGVEWKSPDRYYDQISAFKTASTCENATCVTASMESVDASPDYLYVPRGTYTVRGLEEDGTERLRASLADSSRYRRVYGNDGVVVYEVVSGDTDASTTEPAVLSDAKRRRPGLSGR</sequence>
<evidence type="ECO:0008006" key="12">
    <source>
        <dbReference type="Google" id="ProtNLM"/>
    </source>
</evidence>
<keyword evidence="3" id="KW-0328">Glycosyltransferase</keyword>
<keyword evidence="6 9" id="KW-1133">Transmembrane helix</keyword>
<name>A0A0K1IZP6_HALGI</name>
<feature type="compositionally biased region" description="Basic residues" evidence="8">
    <location>
        <begin position="558"/>
        <end position="567"/>
    </location>
</feature>
<feature type="transmembrane region" description="Helical" evidence="9">
    <location>
        <begin position="198"/>
        <end position="231"/>
    </location>
</feature>
<evidence type="ECO:0000256" key="6">
    <source>
        <dbReference type="ARBA" id="ARBA00022989"/>
    </source>
</evidence>
<dbReference type="AlphaFoldDB" id="A0A0K1IZP6"/>
<evidence type="ECO:0000256" key="4">
    <source>
        <dbReference type="ARBA" id="ARBA00022679"/>
    </source>
</evidence>
<dbReference type="GeneID" id="25247966"/>
<feature type="transmembrane region" description="Helical" evidence="9">
    <location>
        <begin position="298"/>
        <end position="331"/>
    </location>
</feature>
<dbReference type="KEGG" id="hgi:ABY42_18410"/>
<dbReference type="Proteomes" id="UP000066124">
    <property type="component" value="Plasmid pHG2"/>
</dbReference>
<gene>
    <name evidence="10" type="ORF">ABY42_18410</name>
</gene>
<reference evidence="11" key="1">
    <citation type="journal article" date="2015" name="J. Biotechnol.">
        <title>Complete genome sequence of Haloferax gibbonsii strain ARA6, a potential producer of polyhydroxyalkanoates and halocins isolated from Araruama, Rio de Janeiro, Brasil.</title>
        <authorList>
            <person name="Pinto L.H."/>
            <person name="D'Alincourt Carvalho-Assef A.P."/>
            <person name="Vieira R.P."/>
            <person name="Clementino M.M."/>
            <person name="Albano R.M."/>
        </authorList>
    </citation>
    <scope>NUCLEOTIDE SEQUENCE [LARGE SCALE GENOMIC DNA]</scope>
    <source>
        <strain evidence="11">ARA6</strain>
        <plasmid evidence="11">Plasmid pHG2</plasmid>
    </source>
</reference>
<feature type="transmembrane region" description="Helical" evidence="9">
    <location>
        <begin position="146"/>
        <end position="163"/>
    </location>
</feature>
<evidence type="ECO:0000256" key="1">
    <source>
        <dbReference type="ARBA" id="ARBA00004651"/>
    </source>
</evidence>
<dbReference type="GO" id="GO:0016763">
    <property type="term" value="F:pentosyltransferase activity"/>
    <property type="evidence" value="ECO:0007669"/>
    <property type="project" value="TreeGrafter"/>
</dbReference>
<evidence type="ECO:0000313" key="10">
    <source>
        <dbReference type="EMBL" id="AKU09773.1"/>
    </source>
</evidence>
<evidence type="ECO:0000256" key="5">
    <source>
        <dbReference type="ARBA" id="ARBA00022692"/>
    </source>
</evidence>
<evidence type="ECO:0000256" key="7">
    <source>
        <dbReference type="ARBA" id="ARBA00023136"/>
    </source>
</evidence>
<keyword evidence="7 9" id="KW-0472">Membrane</keyword>
<feature type="transmembrane region" description="Helical" evidence="9">
    <location>
        <begin position="370"/>
        <end position="391"/>
    </location>
</feature>
<keyword evidence="4" id="KW-0808">Transferase</keyword>
<keyword evidence="2" id="KW-1003">Cell membrane</keyword>
<dbReference type="PANTHER" id="PTHR33908">
    <property type="entry name" value="MANNOSYLTRANSFERASE YKCB-RELATED"/>
    <property type="match status" value="1"/>
</dbReference>
<evidence type="ECO:0000256" key="2">
    <source>
        <dbReference type="ARBA" id="ARBA00022475"/>
    </source>
</evidence>
<evidence type="ECO:0000256" key="8">
    <source>
        <dbReference type="SAM" id="MobiDB-lite"/>
    </source>
</evidence>
<proteinExistence type="predicted"/>
<organism evidence="10 11">
    <name type="scientific">Haloferax gibbonsii</name>
    <dbReference type="NCBI Taxonomy" id="35746"/>
    <lineage>
        <taxon>Archaea</taxon>
        <taxon>Methanobacteriati</taxon>
        <taxon>Methanobacteriota</taxon>
        <taxon>Stenosarchaea group</taxon>
        <taxon>Halobacteria</taxon>
        <taxon>Halobacteriales</taxon>
        <taxon>Haloferacaceae</taxon>
        <taxon>Haloferax</taxon>
    </lineage>
</organism>
<dbReference type="GO" id="GO:0005886">
    <property type="term" value="C:plasma membrane"/>
    <property type="evidence" value="ECO:0007669"/>
    <property type="project" value="UniProtKB-SubCell"/>
</dbReference>
<evidence type="ECO:0000313" key="11">
    <source>
        <dbReference type="Proteomes" id="UP000066124"/>
    </source>
</evidence>
<accession>A0A0K1IZP6</accession>
<feature type="transmembrane region" description="Helical" evidence="9">
    <location>
        <begin position="169"/>
        <end position="186"/>
    </location>
</feature>
<dbReference type="EMBL" id="CP011949">
    <property type="protein sequence ID" value="AKU09773.1"/>
    <property type="molecule type" value="Genomic_DNA"/>
</dbReference>
<geneLocation type="plasmid" evidence="10 11">
    <name>pHG2</name>
</geneLocation>
<keyword evidence="5 9" id="KW-0812">Transmembrane</keyword>
<keyword evidence="10" id="KW-0614">Plasmid</keyword>
<feature type="region of interest" description="Disordered" evidence="8">
    <location>
        <begin position="544"/>
        <end position="567"/>
    </location>
</feature>
<dbReference type="GO" id="GO:0008610">
    <property type="term" value="P:lipid biosynthetic process"/>
    <property type="evidence" value="ECO:0007669"/>
    <property type="project" value="UniProtKB-ARBA"/>
</dbReference>
<protein>
    <recommendedName>
        <fullName evidence="12">Glycosyltransferase RgtA/B/C/D-like domain-containing protein</fullName>
    </recommendedName>
</protein>
<feature type="transmembrane region" description="Helical" evidence="9">
    <location>
        <begin position="115"/>
        <end position="134"/>
    </location>
</feature>
<dbReference type="RefSeq" id="WP_050460398.1">
    <property type="nucleotide sequence ID" value="NZ_CP011949.1"/>
</dbReference>
<dbReference type="PANTHER" id="PTHR33908:SF11">
    <property type="entry name" value="MEMBRANE PROTEIN"/>
    <property type="match status" value="1"/>
</dbReference>
<dbReference type="PATRIC" id="fig|35746.4.peg.4035"/>
<feature type="transmembrane region" description="Helical" evidence="9">
    <location>
        <begin position="264"/>
        <end position="286"/>
    </location>
</feature>
<feature type="transmembrane region" description="Helical" evidence="9">
    <location>
        <begin position="237"/>
        <end position="257"/>
    </location>
</feature>
<feature type="transmembrane region" description="Helical" evidence="9">
    <location>
        <begin position="338"/>
        <end position="358"/>
    </location>
</feature>
<evidence type="ECO:0000256" key="3">
    <source>
        <dbReference type="ARBA" id="ARBA00022676"/>
    </source>
</evidence>